<accession>A0A8H5I4B8</accession>
<gene>
    <name evidence="1" type="ORF">FNAPI_13942</name>
</gene>
<organism evidence="1 2">
    <name type="scientific">Fusarium napiforme</name>
    <dbReference type="NCBI Taxonomy" id="42672"/>
    <lineage>
        <taxon>Eukaryota</taxon>
        <taxon>Fungi</taxon>
        <taxon>Dikarya</taxon>
        <taxon>Ascomycota</taxon>
        <taxon>Pezizomycotina</taxon>
        <taxon>Sordariomycetes</taxon>
        <taxon>Hypocreomycetidae</taxon>
        <taxon>Hypocreales</taxon>
        <taxon>Nectriaceae</taxon>
        <taxon>Fusarium</taxon>
        <taxon>Fusarium fujikuroi species complex</taxon>
    </lineage>
</organism>
<comment type="caution">
    <text evidence="1">The sequence shown here is derived from an EMBL/GenBank/DDBJ whole genome shotgun (WGS) entry which is preliminary data.</text>
</comment>
<sequence>MCIKVVDYGKCTKCPDRVKWKTPAKLNQCQLSKDGKPCQTIEQPEDNPVTCVECANEENGGAYEYGSTPHPNPSQ</sequence>
<name>A0A8H5I4B8_9HYPO</name>
<reference evidence="1 2" key="1">
    <citation type="submission" date="2020-05" db="EMBL/GenBank/DDBJ databases">
        <title>Identification and distribution of gene clusters putatively required for synthesis of sphingolipid metabolism inhibitors in phylogenetically diverse species of the filamentous fungus Fusarium.</title>
        <authorList>
            <person name="Kim H.-S."/>
            <person name="Busman M."/>
            <person name="Brown D.W."/>
            <person name="Divon H."/>
            <person name="Uhlig S."/>
            <person name="Proctor R.H."/>
        </authorList>
    </citation>
    <scope>NUCLEOTIDE SEQUENCE [LARGE SCALE GENOMIC DNA]</scope>
    <source>
        <strain evidence="1 2">NRRL 25196</strain>
    </source>
</reference>
<evidence type="ECO:0000313" key="1">
    <source>
        <dbReference type="EMBL" id="KAF5529244.1"/>
    </source>
</evidence>
<protein>
    <submittedName>
        <fullName evidence="1">Uncharacterized protein</fullName>
    </submittedName>
</protein>
<dbReference type="AlphaFoldDB" id="A0A8H5I4B8"/>
<dbReference type="Proteomes" id="UP000574317">
    <property type="component" value="Unassembled WGS sequence"/>
</dbReference>
<evidence type="ECO:0000313" key="2">
    <source>
        <dbReference type="Proteomes" id="UP000574317"/>
    </source>
</evidence>
<dbReference type="EMBL" id="JAAOAO010001068">
    <property type="protein sequence ID" value="KAF5529244.1"/>
    <property type="molecule type" value="Genomic_DNA"/>
</dbReference>
<keyword evidence="2" id="KW-1185">Reference proteome</keyword>
<proteinExistence type="predicted"/>